<evidence type="ECO:0000313" key="2">
    <source>
        <dbReference type="EnsemblPlants" id="PNT69495"/>
    </source>
</evidence>
<reference evidence="1" key="2">
    <citation type="submission" date="2017-06" db="EMBL/GenBank/DDBJ databases">
        <title>WGS assembly of Brachypodium distachyon.</title>
        <authorList>
            <consortium name="The International Brachypodium Initiative"/>
            <person name="Lucas S."/>
            <person name="Harmon-Smith M."/>
            <person name="Lail K."/>
            <person name="Tice H."/>
            <person name="Grimwood J."/>
            <person name="Bruce D."/>
            <person name="Barry K."/>
            <person name="Shu S."/>
            <person name="Lindquist E."/>
            <person name="Wang M."/>
            <person name="Pitluck S."/>
            <person name="Vogel J.P."/>
            <person name="Garvin D.F."/>
            <person name="Mockler T.C."/>
            <person name="Schmutz J."/>
            <person name="Rokhsar D."/>
            <person name="Bevan M.W."/>
        </authorList>
    </citation>
    <scope>NUCLEOTIDE SEQUENCE</scope>
    <source>
        <strain evidence="1">Bd21</strain>
    </source>
</reference>
<name>A0A2K2D5E0_BRADI</name>
<dbReference type="EnsemblPlants" id="PNT69495">
    <property type="protein sequence ID" value="PNT69495"/>
    <property type="gene ID" value="BRADI_3g56543v3"/>
</dbReference>
<organism evidence="1">
    <name type="scientific">Brachypodium distachyon</name>
    <name type="common">Purple false brome</name>
    <name type="synonym">Trachynia distachya</name>
    <dbReference type="NCBI Taxonomy" id="15368"/>
    <lineage>
        <taxon>Eukaryota</taxon>
        <taxon>Viridiplantae</taxon>
        <taxon>Streptophyta</taxon>
        <taxon>Embryophyta</taxon>
        <taxon>Tracheophyta</taxon>
        <taxon>Spermatophyta</taxon>
        <taxon>Magnoliopsida</taxon>
        <taxon>Liliopsida</taxon>
        <taxon>Poales</taxon>
        <taxon>Poaceae</taxon>
        <taxon>BOP clade</taxon>
        <taxon>Pooideae</taxon>
        <taxon>Stipodae</taxon>
        <taxon>Brachypodieae</taxon>
        <taxon>Brachypodium</taxon>
    </lineage>
</organism>
<dbReference type="Gramene" id="PNT69495">
    <property type="protein sequence ID" value="PNT69495"/>
    <property type="gene ID" value="BRADI_3g56543v3"/>
</dbReference>
<evidence type="ECO:0000313" key="3">
    <source>
        <dbReference type="Proteomes" id="UP000008810"/>
    </source>
</evidence>
<sequence>MVNEACKIEILHFFCTTIGCFKASTLVFMNLCWNFPVYNIFSLEFPIDTPSQGMGIGSRHKENHDSSNYIL</sequence>
<dbReference type="PROSITE" id="PS51257">
    <property type="entry name" value="PROKAR_LIPOPROTEIN"/>
    <property type="match status" value="1"/>
</dbReference>
<reference evidence="1 2" key="1">
    <citation type="journal article" date="2010" name="Nature">
        <title>Genome sequencing and analysis of the model grass Brachypodium distachyon.</title>
        <authorList>
            <consortium name="International Brachypodium Initiative"/>
        </authorList>
    </citation>
    <scope>NUCLEOTIDE SEQUENCE [LARGE SCALE GENOMIC DNA]</scope>
    <source>
        <strain evidence="1 2">Bd21</strain>
    </source>
</reference>
<dbReference type="InParanoid" id="A0A2K2D5E0"/>
<reference evidence="2" key="3">
    <citation type="submission" date="2018-08" db="UniProtKB">
        <authorList>
            <consortium name="EnsemblPlants"/>
        </authorList>
    </citation>
    <scope>IDENTIFICATION</scope>
    <source>
        <strain evidence="2">cv. Bd21</strain>
    </source>
</reference>
<accession>A0A2K2D5E0</accession>
<keyword evidence="3" id="KW-1185">Reference proteome</keyword>
<evidence type="ECO:0000313" key="1">
    <source>
        <dbReference type="EMBL" id="PNT69495.1"/>
    </source>
</evidence>
<dbReference type="AlphaFoldDB" id="A0A2K2D5E0"/>
<proteinExistence type="predicted"/>
<gene>
    <name evidence="1" type="ORF">BRADI_3g56543v3</name>
</gene>
<dbReference type="Proteomes" id="UP000008810">
    <property type="component" value="Chromosome 3"/>
</dbReference>
<dbReference type="EMBL" id="CM000882">
    <property type="protein sequence ID" value="PNT69495.1"/>
    <property type="molecule type" value="Genomic_DNA"/>
</dbReference>
<protein>
    <submittedName>
        <fullName evidence="1 2">Uncharacterized protein</fullName>
    </submittedName>
</protein>